<keyword evidence="1 2" id="KW-0238">DNA-binding</keyword>
<gene>
    <name evidence="5" type="primary">ssb_1</name>
    <name evidence="5" type="ORF">ERS852580_00314</name>
</gene>
<dbReference type="SUPFAM" id="SSF50249">
    <property type="entry name" value="Nucleic acid-binding proteins"/>
    <property type="match status" value="1"/>
</dbReference>
<sequence length="133" mass="14727">MLNHVELLGRLAQVPEIRYTQSGTPVASFDLAVQVPSKNKDAAPDYIPIVCWRERAEFCGRYLSKGRQIVVEGRISTRKWKDEKTGQNRKAVEVVASNIYFADSNGGNANGNSQPANNDGFMDVPDDGQLPFN</sequence>
<dbReference type="PANTHER" id="PTHR10302">
    <property type="entry name" value="SINGLE-STRANDED DNA-BINDING PROTEIN"/>
    <property type="match status" value="1"/>
</dbReference>
<evidence type="ECO:0000256" key="1">
    <source>
        <dbReference type="ARBA" id="ARBA00023125"/>
    </source>
</evidence>
<feature type="region of interest" description="Disordered" evidence="4">
    <location>
        <begin position="104"/>
        <end position="133"/>
    </location>
</feature>
<comment type="caution">
    <text evidence="2">Lacks conserved residue(s) required for the propagation of feature annotation.</text>
</comment>
<dbReference type="Pfam" id="PF00436">
    <property type="entry name" value="SSB"/>
    <property type="match status" value="1"/>
</dbReference>
<dbReference type="Gene3D" id="2.40.50.140">
    <property type="entry name" value="Nucleic acid-binding proteins"/>
    <property type="match status" value="1"/>
</dbReference>
<proteinExistence type="inferred from homology"/>
<protein>
    <recommendedName>
        <fullName evidence="2 3">Single-stranded DNA-binding protein</fullName>
        <shortName evidence="2">SSB</shortName>
    </recommendedName>
</protein>
<dbReference type="PROSITE" id="PS50935">
    <property type="entry name" value="SSB"/>
    <property type="match status" value="1"/>
</dbReference>
<dbReference type="GO" id="GO:0009295">
    <property type="term" value="C:nucleoid"/>
    <property type="evidence" value="ECO:0007669"/>
    <property type="project" value="TreeGrafter"/>
</dbReference>
<comment type="subunit">
    <text evidence="2">Homotetramer.</text>
</comment>
<dbReference type="NCBIfam" id="TIGR00621">
    <property type="entry name" value="ssb"/>
    <property type="match status" value="1"/>
</dbReference>
<accession>A0A173R6J3</accession>
<dbReference type="GO" id="GO:0003697">
    <property type="term" value="F:single-stranded DNA binding"/>
    <property type="evidence" value="ECO:0007669"/>
    <property type="project" value="UniProtKB-UniRule"/>
</dbReference>
<dbReference type="InterPro" id="IPR011344">
    <property type="entry name" value="ssDNA-bd"/>
</dbReference>
<dbReference type="InterPro" id="IPR000424">
    <property type="entry name" value="Primosome_PriB/ssb"/>
</dbReference>
<dbReference type="RefSeq" id="WP_055236897.1">
    <property type="nucleotide sequence ID" value="NZ_CYXM01000001.1"/>
</dbReference>
<dbReference type="PANTHER" id="PTHR10302:SF27">
    <property type="entry name" value="SINGLE-STRANDED DNA-BINDING PROTEIN"/>
    <property type="match status" value="1"/>
</dbReference>
<evidence type="ECO:0000256" key="2">
    <source>
        <dbReference type="HAMAP-Rule" id="MF_00984"/>
    </source>
</evidence>
<name>A0A173R6J3_9FIRM</name>
<dbReference type="GO" id="GO:0006260">
    <property type="term" value="P:DNA replication"/>
    <property type="evidence" value="ECO:0007669"/>
    <property type="project" value="InterPro"/>
</dbReference>
<dbReference type="PIRSF" id="PIRSF002070">
    <property type="entry name" value="SSB"/>
    <property type="match status" value="1"/>
</dbReference>
<dbReference type="InterPro" id="IPR012340">
    <property type="entry name" value="NA-bd_OB-fold"/>
</dbReference>
<dbReference type="HAMAP" id="MF_00984">
    <property type="entry name" value="SSB"/>
    <property type="match status" value="1"/>
</dbReference>
<evidence type="ECO:0000313" key="5">
    <source>
        <dbReference type="EMBL" id="CUM73624.1"/>
    </source>
</evidence>
<dbReference type="Proteomes" id="UP000095673">
    <property type="component" value="Unassembled WGS sequence"/>
</dbReference>
<evidence type="ECO:0000256" key="3">
    <source>
        <dbReference type="PIRNR" id="PIRNR002070"/>
    </source>
</evidence>
<dbReference type="EMBL" id="CYXM01000001">
    <property type="protein sequence ID" value="CUM73624.1"/>
    <property type="molecule type" value="Genomic_DNA"/>
</dbReference>
<organism evidence="5 6">
    <name type="scientific">Agathobacter rectalis</name>
    <dbReference type="NCBI Taxonomy" id="39491"/>
    <lineage>
        <taxon>Bacteria</taxon>
        <taxon>Bacillati</taxon>
        <taxon>Bacillota</taxon>
        <taxon>Clostridia</taxon>
        <taxon>Lachnospirales</taxon>
        <taxon>Lachnospiraceae</taxon>
        <taxon>Agathobacter</taxon>
    </lineage>
</organism>
<dbReference type="AlphaFoldDB" id="A0A173R6J3"/>
<feature type="compositionally biased region" description="Low complexity" evidence="4">
    <location>
        <begin position="104"/>
        <end position="119"/>
    </location>
</feature>
<reference evidence="5 6" key="1">
    <citation type="submission" date="2015-09" db="EMBL/GenBank/DDBJ databases">
        <authorList>
            <consortium name="Pathogen Informatics"/>
        </authorList>
    </citation>
    <scope>NUCLEOTIDE SEQUENCE [LARGE SCALE GENOMIC DNA]</scope>
    <source>
        <strain evidence="5 6">2789STDY5834968</strain>
    </source>
</reference>
<dbReference type="OrthoDB" id="9809878at2"/>
<evidence type="ECO:0000313" key="6">
    <source>
        <dbReference type="Proteomes" id="UP000095673"/>
    </source>
</evidence>
<dbReference type="CDD" id="cd04496">
    <property type="entry name" value="SSB_OBF"/>
    <property type="match status" value="1"/>
</dbReference>
<evidence type="ECO:0000256" key="4">
    <source>
        <dbReference type="SAM" id="MobiDB-lite"/>
    </source>
</evidence>